<sequence length="101" mass="12001">MDQSQFQSYILNRIPDEEKSIYQTMRHLDHSDKQILWKLIKDSNKENVAIYKGNQSTLNGLLNKRLIDINRAYKTKGPEISLFVLNRAPYLMRVLKREYLS</sequence>
<dbReference type="Proteomes" id="UP000297975">
    <property type="component" value="Unassembled WGS sequence"/>
</dbReference>
<organism evidence="1 2">
    <name type="scientific">Filobacillus milosensis</name>
    <dbReference type="NCBI Taxonomy" id="94137"/>
    <lineage>
        <taxon>Bacteria</taxon>
        <taxon>Bacillati</taxon>
        <taxon>Bacillota</taxon>
        <taxon>Bacilli</taxon>
        <taxon>Bacillales</taxon>
        <taxon>Bacillaceae</taxon>
        <taxon>Filobacillus</taxon>
    </lineage>
</organism>
<accession>A0A4Y8IS86</accession>
<dbReference type="AlphaFoldDB" id="A0A4Y8IS86"/>
<name>A0A4Y8IS86_9BACI</name>
<comment type="caution">
    <text evidence="1">The sequence shown here is derived from an EMBL/GenBank/DDBJ whole genome shotgun (WGS) entry which is preliminary data.</text>
</comment>
<gene>
    <name evidence="1" type="ORF">E3U55_06435</name>
</gene>
<evidence type="ECO:0000313" key="2">
    <source>
        <dbReference type="Proteomes" id="UP000297975"/>
    </source>
</evidence>
<keyword evidence="2" id="KW-1185">Reference proteome</keyword>
<reference evidence="1 2" key="1">
    <citation type="submission" date="2019-03" db="EMBL/GenBank/DDBJ databases">
        <authorList>
            <person name="He R.-H."/>
        </authorList>
    </citation>
    <scope>NUCLEOTIDE SEQUENCE [LARGE SCALE GENOMIC DNA]</scope>
    <source>
        <strain evidence="2">SH 714</strain>
    </source>
</reference>
<evidence type="ECO:0000313" key="1">
    <source>
        <dbReference type="EMBL" id="TFB22872.1"/>
    </source>
</evidence>
<protein>
    <submittedName>
        <fullName evidence="1">Uncharacterized protein</fullName>
    </submittedName>
</protein>
<proteinExistence type="predicted"/>
<dbReference type="EMBL" id="SOPW01000005">
    <property type="protein sequence ID" value="TFB22872.1"/>
    <property type="molecule type" value="Genomic_DNA"/>
</dbReference>
<dbReference type="RefSeq" id="WP_134339603.1">
    <property type="nucleotide sequence ID" value="NZ_SOPW01000005.1"/>
</dbReference>
<dbReference type="OrthoDB" id="2971099at2"/>